<name>A0A084J964_9CLOT</name>
<dbReference type="AlphaFoldDB" id="A0A084J964"/>
<sequence>MKKALVVDDTKNIRKLLKTSLELNEYIVTEALNGLEALEILSREPFDLIFLDIKMPTLSGTEVLKRIREDGIFSTVIIMTAFPTVKNAVDCTKLGAVEYLLKPFTTDKINSLIYRLNNLTEDTKILENIIKGVSKLMYLKKYDDSILLLNKALSIDATNSNVYKLLSECYEGLGDNANRDKFLDCYTTFKK</sequence>
<dbReference type="STRING" id="318464.IO99_14640"/>
<keyword evidence="2 4" id="KW-0597">Phosphoprotein</keyword>
<dbReference type="InterPro" id="IPR011990">
    <property type="entry name" value="TPR-like_helical_dom_sf"/>
</dbReference>
<evidence type="ECO:0000256" key="1">
    <source>
        <dbReference type="ARBA" id="ARBA00018672"/>
    </source>
</evidence>
<dbReference type="SMART" id="SM00448">
    <property type="entry name" value="REC"/>
    <property type="match status" value="1"/>
</dbReference>
<comment type="function">
    <text evidence="3">May play the central regulatory role in sporulation. It may be an element of the effector pathway responsible for the activation of sporulation genes in response to nutritional stress. Spo0A may act in concert with spo0H (a sigma factor) to control the expression of some genes that are critical to the sporulation process.</text>
</comment>
<dbReference type="RefSeq" id="WP_035134488.1">
    <property type="nucleotide sequence ID" value="NZ_JBQHQR010000001.1"/>
</dbReference>
<protein>
    <recommendedName>
        <fullName evidence="1">Stage 0 sporulation protein A homolog</fullName>
    </recommendedName>
</protein>
<dbReference type="InterPro" id="IPR011006">
    <property type="entry name" value="CheY-like_superfamily"/>
</dbReference>
<keyword evidence="7" id="KW-1185">Reference proteome</keyword>
<dbReference type="SUPFAM" id="SSF52172">
    <property type="entry name" value="CheY-like"/>
    <property type="match status" value="1"/>
</dbReference>
<dbReference type="InterPro" id="IPR001789">
    <property type="entry name" value="Sig_transdc_resp-reg_receiver"/>
</dbReference>
<dbReference type="PANTHER" id="PTHR44591">
    <property type="entry name" value="STRESS RESPONSE REGULATOR PROTEIN 1"/>
    <property type="match status" value="1"/>
</dbReference>
<reference evidence="6 7" key="1">
    <citation type="submission" date="2014-07" db="EMBL/GenBank/DDBJ databases">
        <title>Draft genome of Clostridium sulfidigenes 113A isolated from sediments associated with methane hydrate from Krishna Godavari basin.</title>
        <authorList>
            <person name="Honkalas V.S."/>
            <person name="Dabir A.P."/>
            <person name="Arora P."/>
            <person name="Dhakephalkar P.K."/>
        </authorList>
    </citation>
    <scope>NUCLEOTIDE SEQUENCE [LARGE SCALE GENOMIC DNA]</scope>
    <source>
        <strain evidence="6 7">113A</strain>
    </source>
</reference>
<evidence type="ECO:0000313" key="6">
    <source>
        <dbReference type="EMBL" id="KEZ85498.1"/>
    </source>
</evidence>
<evidence type="ECO:0000256" key="3">
    <source>
        <dbReference type="ARBA" id="ARBA00024867"/>
    </source>
</evidence>
<dbReference type="PANTHER" id="PTHR44591:SF3">
    <property type="entry name" value="RESPONSE REGULATORY DOMAIN-CONTAINING PROTEIN"/>
    <property type="match status" value="1"/>
</dbReference>
<dbReference type="PROSITE" id="PS50110">
    <property type="entry name" value="RESPONSE_REGULATORY"/>
    <property type="match status" value="1"/>
</dbReference>
<evidence type="ECO:0000259" key="5">
    <source>
        <dbReference type="PROSITE" id="PS50110"/>
    </source>
</evidence>
<dbReference type="EMBL" id="JPMD01000035">
    <property type="protein sequence ID" value="KEZ85498.1"/>
    <property type="molecule type" value="Genomic_DNA"/>
</dbReference>
<organism evidence="6 7">
    <name type="scientific">Clostridium sulfidigenes</name>
    <dbReference type="NCBI Taxonomy" id="318464"/>
    <lineage>
        <taxon>Bacteria</taxon>
        <taxon>Bacillati</taxon>
        <taxon>Bacillota</taxon>
        <taxon>Clostridia</taxon>
        <taxon>Eubacteriales</taxon>
        <taxon>Clostridiaceae</taxon>
        <taxon>Clostridium</taxon>
    </lineage>
</organism>
<dbReference type="eggNOG" id="COG2204">
    <property type="taxonomic scope" value="Bacteria"/>
</dbReference>
<gene>
    <name evidence="6" type="ORF">IO99_14640</name>
</gene>
<dbReference type="SUPFAM" id="SSF48452">
    <property type="entry name" value="TPR-like"/>
    <property type="match status" value="1"/>
</dbReference>
<accession>A0A084J964</accession>
<dbReference type="Pfam" id="PF00072">
    <property type="entry name" value="Response_reg"/>
    <property type="match status" value="1"/>
</dbReference>
<evidence type="ECO:0000313" key="7">
    <source>
        <dbReference type="Proteomes" id="UP000028542"/>
    </source>
</evidence>
<dbReference type="Proteomes" id="UP000028542">
    <property type="component" value="Unassembled WGS sequence"/>
</dbReference>
<dbReference type="Gene3D" id="3.40.50.2300">
    <property type="match status" value="1"/>
</dbReference>
<evidence type="ECO:0000256" key="2">
    <source>
        <dbReference type="ARBA" id="ARBA00022553"/>
    </source>
</evidence>
<dbReference type="CDD" id="cd00156">
    <property type="entry name" value="REC"/>
    <property type="match status" value="1"/>
</dbReference>
<dbReference type="InterPro" id="IPR050595">
    <property type="entry name" value="Bact_response_regulator"/>
</dbReference>
<evidence type="ECO:0000256" key="4">
    <source>
        <dbReference type="PROSITE-ProRule" id="PRU00169"/>
    </source>
</evidence>
<dbReference type="GO" id="GO:0000160">
    <property type="term" value="P:phosphorelay signal transduction system"/>
    <property type="evidence" value="ECO:0007669"/>
    <property type="project" value="InterPro"/>
</dbReference>
<comment type="caution">
    <text evidence="6">The sequence shown here is derived from an EMBL/GenBank/DDBJ whole genome shotgun (WGS) entry which is preliminary data.</text>
</comment>
<proteinExistence type="predicted"/>
<feature type="modified residue" description="4-aspartylphosphate" evidence="4">
    <location>
        <position position="52"/>
    </location>
</feature>
<feature type="domain" description="Response regulatory" evidence="5">
    <location>
        <begin position="3"/>
        <end position="117"/>
    </location>
</feature>